<name>A0AA90NC98_9ACTN</name>
<gene>
    <name evidence="2" type="ORF">Q7X28_14730</name>
</gene>
<evidence type="ECO:0000313" key="3">
    <source>
        <dbReference type="Proteomes" id="UP001178281"/>
    </source>
</evidence>
<evidence type="ECO:0000256" key="1">
    <source>
        <dbReference type="SAM" id="MobiDB-lite"/>
    </source>
</evidence>
<comment type="caution">
    <text evidence="2">The sequence shown here is derived from an EMBL/GenBank/DDBJ whole genome shotgun (WGS) entry which is preliminary data.</text>
</comment>
<dbReference type="AlphaFoldDB" id="A0AA90NC98"/>
<dbReference type="EMBL" id="JAUTIX010000005">
    <property type="protein sequence ID" value="MDP0399183.1"/>
    <property type="molecule type" value="Genomic_DNA"/>
</dbReference>
<feature type="compositionally biased region" description="Polar residues" evidence="1">
    <location>
        <begin position="1"/>
        <end position="13"/>
    </location>
</feature>
<sequence>MSDNSFSKYLTSEQTDEQRRSTPGYKRGVGRYLDTTTTAASSKREQLAELRRARIRASIADGTQRFAGEVWGSKNGAPIDPLTGDDDAIEKAWRDVYGGGEK</sequence>
<reference evidence="2" key="1">
    <citation type="submission" date="2023-08" db="EMBL/GenBank/DDBJ databases">
        <title>The draft genome of Tsukamurella strandjordii strain 050030.</title>
        <authorList>
            <person name="Zhao F."/>
            <person name="Feng Y."/>
            <person name="Zong Z."/>
        </authorList>
    </citation>
    <scope>NUCLEOTIDE SEQUENCE</scope>
    <source>
        <strain evidence="2">050030</strain>
    </source>
</reference>
<accession>A0AA90NC98</accession>
<protein>
    <submittedName>
        <fullName evidence="2">Uncharacterized protein</fullName>
    </submittedName>
</protein>
<evidence type="ECO:0000313" key="2">
    <source>
        <dbReference type="EMBL" id="MDP0399183.1"/>
    </source>
</evidence>
<dbReference type="RefSeq" id="WP_305111885.1">
    <property type="nucleotide sequence ID" value="NZ_JAUTIX010000005.1"/>
</dbReference>
<organism evidence="2 3">
    <name type="scientific">Tsukamurella strandjordii</name>
    <dbReference type="NCBI Taxonomy" id="147577"/>
    <lineage>
        <taxon>Bacteria</taxon>
        <taxon>Bacillati</taxon>
        <taxon>Actinomycetota</taxon>
        <taxon>Actinomycetes</taxon>
        <taxon>Mycobacteriales</taxon>
        <taxon>Tsukamurellaceae</taxon>
        <taxon>Tsukamurella</taxon>
    </lineage>
</organism>
<dbReference type="Proteomes" id="UP001178281">
    <property type="component" value="Unassembled WGS sequence"/>
</dbReference>
<feature type="region of interest" description="Disordered" evidence="1">
    <location>
        <begin position="1"/>
        <end position="45"/>
    </location>
</feature>
<keyword evidence="3" id="KW-1185">Reference proteome</keyword>
<proteinExistence type="predicted"/>